<name>A0A1E3QQ11_9ASCO</name>
<organism evidence="1 2">
    <name type="scientific">Babjeviella inositovora NRRL Y-12698</name>
    <dbReference type="NCBI Taxonomy" id="984486"/>
    <lineage>
        <taxon>Eukaryota</taxon>
        <taxon>Fungi</taxon>
        <taxon>Dikarya</taxon>
        <taxon>Ascomycota</taxon>
        <taxon>Saccharomycotina</taxon>
        <taxon>Pichiomycetes</taxon>
        <taxon>Serinales incertae sedis</taxon>
        <taxon>Babjeviella</taxon>
    </lineage>
</organism>
<accession>A0A1E3QQ11</accession>
<evidence type="ECO:0000313" key="1">
    <source>
        <dbReference type="EMBL" id="ODQ79796.1"/>
    </source>
</evidence>
<dbReference type="Proteomes" id="UP000094336">
    <property type="component" value="Unassembled WGS sequence"/>
</dbReference>
<evidence type="ECO:0000313" key="2">
    <source>
        <dbReference type="Proteomes" id="UP000094336"/>
    </source>
</evidence>
<protein>
    <submittedName>
        <fullName evidence="1">Uncharacterized protein</fullName>
    </submittedName>
</protein>
<dbReference type="GeneID" id="30146688"/>
<dbReference type="EMBL" id="KV454431">
    <property type="protein sequence ID" value="ODQ79796.1"/>
    <property type="molecule type" value="Genomic_DNA"/>
</dbReference>
<keyword evidence="2" id="KW-1185">Reference proteome</keyword>
<gene>
    <name evidence="1" type="ORF">BABINDRAFT_161490</name>
</gene>
<sequence length="72" mass="8207">MWTGNGGVDDEPSAFAAIACWRPWFKLRHLSYQLSTPTQVLSQQISVVQESNTGGIRENTVRSRWYSEYLVS</sequence>
<dbReference type="RefSeq" id="XP_018985124.1">
    <property type="nucleotide sequence ID" value="XM_019128835.1"/>
</dbReference>
<dbReference type="AlphaFoldDB" id="A0A1E3QQ11"/>
<reference evidence="2" key="1">
    <citation type="submission" date="2016-05" db="EMBL/GenBank/DDBJ databases">
        <title>Comparative genomics of biotechnologically important yeasts.</title>
        <authorList>
            <consortium name="DOE Joint Genome Institute"/>
            <person name="Riley R."/>
            <person name="Haridas S."/>
            <person name="Wolfe K.H."/>
            <person name="Lopes M.R."/>
            <person name="Hittinger C.T."/>
            <person name="Goker M."/>
            <person name="Salamov A."/>
            <person name="Wisecaver J."/>
            <person name="Long T.M."/>
            <person name="Aerts A.L."/>
            <person name="Barry K."/>
            <person name="Choi C."/>
            <person name="Clum A."/>
            <person name="Coughlan A.Y."/>
            <person name="Deshpande S."/>
            <person name="Douglass A.P."/>
            <person name="Hanson S.J."/>
            <person name="Klenk H.-P."/>
            <person name="Labutti K."/>
            <person name="Lapidus A."/>
            <person name="Lindquist E."/>
            <person name="Lipzen A."/>
            <person name="Meier-Kolthoff J.P."/>
            <person name="Ohm R.A."/>
            <person name="Otillar R.P."/>
            <person name="Pangilinan J."/>
            <person name="Peng Y."/>
            <person name="Rokas A."/>
            <person name="Rosa C.A."/>
            <person name="Scheuner C."/>
            <person name="Sibirny A.A."/>
            <person name="Slot J.C."/>
            <person name="Stielow J.B."/>
            <person name="Sun H."/>
            <person name="Kurtzman C.P."/>
            <person name="Blackwell M."/>
            <person name="Grigoriev I.V."/>
            <person name="Jeffries T.W."/>
        </authorList>
    </citation>
    <scope>NUCLEOTIDE SEQUENCE [LARGE SCALE GENOMIC DNA]</scope>
    <source>
        <strain evidence="2">NRRL Y-12698</strain>
    </source>
</reference>
<proteinExistence type="predicted"/>